<keyword evidence="3" id="KW-1185">Reference proteome</keyword>
<proteinExistence type="predicted"/>
<dbReference type="STRING" id="1537102.L0AXH5"/>
<dbReference type="eggNOG" id="KOG1366">
    <property type="taxonomic scope" value="Eukaryota"/>
</dbReference>
<protein>
    <submittedName>
        <fullName evidence="2">Uncharacterized protein</fullName>
    </submittedName>
</protein>
<dbReference type="GeneID" id="15803293"/>
<dbReference type="EMBL" id="CP001669">
    <property type="protein sequence ID" value="AFZ80270.1"/>
    <property type="molecule type" value="Genomic_DNA"/>
</dbReference>
<dbReference type="Gene3D" id="2.60.120.1540">
    <property type="match status" value="1"/>
</dbReference>
<dbReference type="OrthoDB" id="6359008at2759"/>
<dbReference type="Proteomes" id="UP000031512">
    <property type="component" value="Chromosome 1"/>
</dbReference>
<dbReference type="KEGG" id="beq:BEWA_031230"/>
<evidence type="ECO:0000256" key="1">
    <source>
        <dbReference type="SAM" id="MobiDB-lite"/>
    </source>
</evidence>
<accession>L0AXH5</accession>
<evidence type="ECO:0000313" key="3">
    <source>
        <dbReference type="Proteomes" id="UP000031512"/>
    </source>
</evidence>
<name>L0AXH5_THEEQ</name>
<dbReference type="RefSeq" id="XP_004829936.1">
    <property type="nucleotide sequence ID" value="XM_004829879.1"/>
</dbReference>
<feature type="region of interest" description="Disordered" evidence="1">
    <location>
        <begin position="340"/>
        <end position="372"/>
    </location>
</feature>
<reference evidence="2 3" key="1">
    <citation type="journal article" date="2012" name="BMC Genomics">
        <title>Comparative genomic analysis and phylogenetic position of Theileria equi.</title>
        <authorList>
            <person name="Kappmeyer L.S."/>
            <person name="Thiagarajan M."/>
            <person name="Herndon D.R."/>
            <person name="Ramsay J.D."/>
            <person name="Caler E."/>
            <person name="Djikeng A."/>
            <person name="Gillespie J.J."/>
            <person name="Lau A.O."/>
            <person name="Roalson E.H."/>
            <person name="Silva J.C."/>
            <person name="Silva M.G."/>
            <person name="Suarez C.E."/>
            <person name="Ueti M.W."/>
            <person name="Nene V.M."/>
            <person name="Mealey R.H."/>
            <person name="Knowles D.P."/>
            <person name="Brayton K.A."/>
        </authorList>
    </citation>
    <scope>NUCLEOTIDE SEQUENCE [LARGE SCALE GENOMIC DNA]</scope>
    <source>
        <strain evidence="2 3">WA</strain>
    </source>
</reference>
<evidence type="ECO:0000313" key="2">
    <source>
        <dbReference type="EMBL" id="AFZ80270.1"/>
    </source>
</evidence>
<dbReference type="AlphaFoldDB" id="L0AXH5"/>
<sequence>MADKDGVIIELKNKPTTNHTYQASTTTGTGNVKITVTRSTEPLGSDFLKYTHTPENRQPFALKEVKDDSNQPIPGPTNIDNVTSVSAYYWQHENGPGTTPGKALLLIVTTRGGKNETKYYGNRKSADGNNKWIVLNSGSRPHLLYSDIERTLDDLVCSNYDAVTIDLSKGTSEYHGRSSKDPYCCRCDGHNNTKITVTIDKVPAASKVEYFKHSITNPKHKLARIRYYDKGEGTYRTNNPNYRRRIKSHALKFPTSDVRSVSAFYCGQNPALIYVDGGTATGWYKKPTSSDKDEQWTQVDILQGITPEKITECTNFNKLKNVVYCASTVTCPQPALSPANLSGPADPGPRGPALSEEVPASDLSDQVPDTESETKILLQATPAPATASPAAPEAKKEPFVSILTGSSALAGYVSSGTLAGSAATFFGGWKLYNRYKGDPWVRQI</sequence>
<gene>
    <name evidence="2" type="ORF">BEWA_031230</name>
</gene>
<organism evidence="2 3">
    <name type="scientific">Theileria equi strain WA</name>
    <dbReference type="NCBI Taxonomy" id="1537102"/>
    <lineage>
        <taxon>Eukaryota</taxon>
        <taxon>Sar</taxon>
        <taxon>Alveolata</taxon>
        <taxon>Apicomplexa</taxon>
        <taxon>Aconoidasida</taxon>
        <taxon>Piroplasmida</taxon>
        <taxon>Theileriidae</taxon>
        <taxon>Theileria</taxon>
    </lineage>
</organism>
<dbReference type="VEuPathDB" id="PiroplasmaDB:BEWA_031230"/>